<dbReference type="SUPFAM" id="SSF75011">
    <property type="entry name" value="3-carboxy-cis,cis-mucoante lactonizing enzyme"/>
    <property type="match status" value="1"/>
</dbReference>
<feature type="domain" description="Phytase-like" evidence="2">
    <location>
        <begin position="466"/>
        <end position="730"/>
    </location>
</feature>
<keyword evidence="4" id="KW-1185">Reference proteome</keyword>
<dbReference type="InterPro" id="IPR052956">
    <property type="entry name" value="Mesenchyme-surface_protein"/>
</dbReference>
<name>A0A839T556_AZOMA</name>
<dbReference type="InterPro" id="IPR027372">
    <property type="entry name" value="Phytase-like_dom"/>
</dbReference>
<reference evidence="3 4" key="1">
    <citation type="submission" date="2020-08" db="EMBL/GenBank/DDBJ databases">
        <title>Genomic Encyclopedia of Type Strains, Phase III (KMG-III): the genomes of soil and plant-associated and newly described type strains.</title>
        <authorList>
            <person name="Whitman W."/>
        </authorList>
    </citation>
    <scope>NUCLEOTIDE SEQUENCE [LARGE SCALE GENOMIC DNA]</scope>
    <source>
        <strain evidence="3 4">CECT 4462</strain>
    </source>
</reference>
<proteinExistence type="predicted"/>
<evidence type="ECO:0000259" key="2">
    <source>
        <dbReference type="Pfam" id="PF13449"/>
    </source>
</evidence>
<dbReference type="EMBL" id="JACHXI010000013">
    <property type="protein sequence ID" value="MBB3104218.1"/>
    <property type="molecule type" value="Genomic_DNA"/>
</dbReference>
<accession>A0A839T556</accession>
<protein>
    <recommendedName>
        <fullName evidence="2">Phytase-like domain-containing protein</fullName>
    </recommendedName>
</protein>
<dbReference type="Gene3D" id="2.130.10.10">
    <property type="entry name" value="YVTN repeat-like/Quinoprotein amine dehydrogenase"/>
    <property type="match status" value="1"/>
</dbReference>
<evidence type="ECO:0000313" key="4">
    <source>
        <dbReference type="Proteomes" id="UP000549250"/>
    </source>
</evidence>
<gene>
    <name evidence="3" type="ORF">FHR87_002633</name>
</gene>
<dbReference type="AlphaFoldDB" id="A0A839T556"/>
<dbReference type="InterPro" id="IPR015943">
    <property type="entry name" value="WD40/YVTN_repeat-like_dom_sf"/>
</dbReference>
<dbReference type="PANTHER" id="PTHR46928:SF1">
    <property type="entry name" value="MESENCHYME-SPECIFIC CELL SURFACE GLYCOPROTEIN"/>
    <property type="match status" value="1"/>
</dbReference>
<organism evidence="3 4">
    <name type="scientific">Azomonas macrocytogenes</name>
    <name type="common">Azotobacter macrocytogenes</name>
    <dbReference type="NCBI Taxonomy" id="69962"/>
    <lineage>
        <taxon>Bacteria</taxon>
        <taxon>Pseudomonadati</taxon>
        <taxon>Pseudomonadota</taxon>
        <taxon>Gammaproteobacteria</taxon>
        <taxon>Pseudomonadales</taxon>
        <taxon>Pseudomonadaceae</taxon>
        <taxon>Azomonas</taxon>
    </lineage>
</organism>
<dbReference type="PANTHER" id="PTHR46928">
    <property type="entry name" value="MESENCHYME-SPECIFIC CELL SURFACE GLYCOPROTEIN"/>
    <property type="match status" value="1"/>
</dbReference>
<dbReference type="SUPFAM" id="SSF101898">
    <property type="entry name" value="NHL repeat"/>
    <property type="match status" value="1"/>
</dbReference>
<keyword evidence="1" id="KW-0732">Signal</keyword>
<dbReference type="Proteomes" id="UP000549250">
    <property type="component" value="Unassembled WGS sequence"/>
</dbReference>
<evidence type="ECO:0000313" key="3">
    <source>
        <dbReference type="EMBL" id="MBB3104218.1"/>
    </source>
</evidence>
<sequence length="749" mass="81308">MTPLFQPIKRLPLACAVFSLALPLAVAAPDVVTAARAGNGNYFERIATFAVYRNLATTEDPATQTVAEITAVSRDGQTLIYTDSPGKRIGLVDIRDPANPQPSGFVALEGEPTSVAVHENYALVAVNTSLSFSQPSGVLAVFDIRDPGQPQRVASLPMNGQPDSVAVSPTGNYAAVAIENERDEKLNDGLIPQLPPGHLSVVTLKGKPERWSVQEVPLSGLSAIAPEDPEPEYVSINALDIAAVTLQENNHVVLVNLRRGKIITDFSAGMVNLTEVDTQEDGRILPLNTQENRRREPDAIGWVGPLLATANEGDYKDANGVEGGSRGFTLFDPLGNVWHDAGNSLEHAIIRAGHYPESRSENKGIEPEGIAYAEYGRNNFLFVGSERANVVAVYDVARPWQPRLRQLLPAGMGPEGLLAIPSRNLFVVSSEEDAAEKGYRSTLSIYRLGAKDAPYPEIQSTEKALIPWGTLSGMVADRSAPHRLYAVPDSYYKASRIFTVDTRQTPAIIDGQIELHKAGTTVDYDLEGIAQAVNGDFWLASEGDGKQQPNLLIRTNAQGEVLHEYPLPAEVASQASNYGFEGVAVIGQGAQERVYVAFQREWKNDPAGYARIGVFNPTTGEWAFFHYPLDSTTQGAWVGLSELTALNDRELLVIERDNQQGPAAQIKKLYRLSLANLQSVAEGGSFPVLQKTLERDLLPDLKATHGWVRDKVEGAAVDQTGQLFVVTDNDGVEDSSGETRFMRLGNIQR</sequence>
<feature type="signal peptide" evidence="1">
    <location>
        <begin position="1"/>
        <end position="27"/>
    </location>
</feature>
<evidence type="ECO:0000256" key="1">
    <source>
        <dbReference type="SAM" id="SignalP"/>
    </source>
</evidence>
<dbReference type="RefSeq" id="WP_183167109.1">
    <property type="nucleotide sequence ID" value="NZ_JACHXI010000013.1"/>
</dbReference>
<comment type="caution">
    <text evidence="3">The sequence shown here is derived from an EMBL/GenBank/DDBJ whole genome shotgun (WGS) entry which is preliminary data.</text>
</comment>
<feature type="chain" id="PRO_5032487136" description="Phytase-like domain-containing protein" evidence="1">
    <location>
        <begin position="28"/>
        <end position="749"/>
    </location>
</feature>
<dbReference type="Pfam" id="PF13449">
    <property type="entry name" value="Phytase-like"/>
    <property type="match status" value="1"/>
</dbReference>